<evidence type="ECO:0000313" key="4">
    <source>
        <dbReference type="WBParaSite" id="SSLN_0001579201-mRNA-1"/>
    </source>
</evidence>
<evidence type="ECO:0000256" key="1">
    <source>
        <dbReference type="SAM" id="MobiDB-lite"/>
    </source>
</evidence>
<reference evidence="4" key="1">
    <citation type="submission" date="2016-06" db="UniProtKB">
        <authorList>
            <consortium name="WormBaseParasite"/>
        </authorList>
    </citation>
    <scope>IDENTIFICATION</scope>
</reference>
<feature type="compositionally biased region" description="Low complexity" evidence="1">
    <location>
        <begin position="643"/>
        <end position="653"/>
    </location>
</feature>
<dbReference type="OrthoDB" id="5232919at2759"/>
<dbReference type="STRING" id="70667.A0A183TFH6"/>
<accession>A0A183TFH6</accession>
<keyword evidence="3" id="KW-1185">Reference proteome</keyword>
<dbReference type="Proteomes" id="UP000275846">
    <property type="component" value="Unassembled WGS sequence"/>
</dbReference>
<dbReference type="WBParaSite" id="SSLN_0001579201-mRNA-1">
    <property type="protein sequence ID" value="SSLN_0001579201-mRNA-1"/>
    <property type="gene ID" value="SSLN_0001579201"/>
</dbReference>
<feature type="region of interest" description="Disordered" evidence="1">
    <location>
        <begin position="241"/>
        <end position="277"/>
    </location>
</feature>
<gene>
    <name evidence="2" type="ORF">SSLN_LOCUS15224</name>
</gene>
<evidence type="ECO:0000313" key="3">
    <source>
        <dbReference type="Proteomes" id="UP000275846"/>
    </source>
</evidence>
<dbReference type="EMBL" id="UYSU01039706">
    <property type="protein sequence ID" value="VDM01610.1"/>
    <property type="molecule type" value="Genomic_DNA"/>
</dbReference>
<feature type="compositionally biased region" description="Polar residues" evidence="1">
    <location>
        <begin position="158"/>
        <end position="171"/>
    </location>
</feature>
<name>A0A183TFH6_SCHSO</name>
<reference evidence="2 3" key="2">
    <citation type="submission" date="2018-11" db="EMBL/GenBank/DDBJ databases">
        <authorList>
            <consortium name="Pathogen Informatics"/>
        </authorList>
    </citation>
    <scope>NUCLEOTIDE SEQUENCE [LARGE SCALE GENOMIC DNA]</scope>
    <source>
        <strain evidence="2 3">NST_G2</strain>
    </source>
</reference>
<feature type="region of interest" description="Disordered" evidence="1">
    <location>
        <begin position="599"/>
        <end position="663"/>
    </location>
</feature>
<protein>
    <submittedName>
        <fullName evidence="4">Non-specific serine/threonine protein kinase</fullName>
    </submittedName>
</protein>
<feature type="region of interest" description="Disordered" evidence="1">
    <location>
        <begin position="134"/>
        <end position="176"/>
    </location>
</feature>
<dbReference type="AlphaFoldDB" id="A0A183TFH6"/>
<organism evidence="4">
    <name type="scientific">Schistocephalus solidus</name>
    <name type="common">Tapeworm</name>
    <dbReference type="NCBI Taxonomy" id="70667"/>
    <lineage>
        <taxon>Eukaryota</taxon>
        <taxon>Metazoa</taxon>
        <taxon>Spiralia</taxon>
        <taxon>Lophotrochozoa</taxon>
        <taxon>Platyhelminthes</taxon>
        <taxon>Cestoda</taxon>
        <taxon>Eucestoda</taxon>
        <taxon>Diphyllobothriidea</taxon>
        <taxon>Diphyllobothriidae</taxon>
        <taxon>Schistocephalus</taxon>
    </lineage>
</organism>
<proteinExistence type="predicted"/>
<sequence>MKVNRYREVPSSESIGKNICIPEAAGDKQDFGSSRPLDHIAHNSFLCSQSHLDFPSNLLFSPSGQPMENNASPSVNPQHLFRPQTHYSDELDGPHCHKDDTALTSLSEFVSSGPKMYNCTTESLTSTILTTTAATGQGLESQSTEQRQRRHSEAHELSVSSQNPSSGTSSAAGAVQAAKTTFRQSLTTVSGRINAGLASGASNSTVESPVSSLVKQRLKDCVLNKRRSKEGAASACVSFLSPSSVDTEEPPGEQDSGTAGGLPSLHPWHQKPTLGGSDSFDSAYATSAYTTQPSRAASLSCCSQKQRQSTLGRKSHPFSEAFAVTATSSGLPWVLTNLCASQAASVGRAECLYPVIGGVADTASSRQSSSLLRKTMSEPSLKVRNSALGVKHRSGRNERRNLNPLAAVAAVVAGSAWTNTNATPVASLAVSTIPPPGAQLQCAHSISGVVEGGDVLYSRGPTSSSRQAPVKTSPMTQPTPYRLLEKGVGQENDVQQGTQLGKEVTEVPMEVASDNESTIDSPPLESAAKLNNKISDVEMNLSVPTMNKELNSNTKLAFRGQEMQQLISSLVGSSGSVCGDVRIVSQDYLRAVHGLIKQERDSNPTKMGTKTVTANEELDTPEEKNSAPKPSQSEGVSGKATRGRQAACQQAPQRRYRQVSGLLSRTRSAPIRLTGNAARSLFGHSNSFENNTGSGGLLSAASIVAMEAAAAAAAVNSTSSVCTAASSSGTTGKNRHCAAYTSSVSTASKISGPEEEQRLKIMQQLRKKLLEK</sequence>
<evidence type="ECO:0000313" key="2">
    <source>
        <dbReference type="EMBL" id="VDM01610.1"/>
    </source>
</evidence>
<feature type="compositionally biased region" description="Polar residues" evidence="1">
    <location>
        <begin position="604"/>
        <end position="614"/>
    </location>
</feature>